<protein>
    <recommendedName>
        <fullName evidence="15">Cytochrome c oxidase assembly protein COX15</fullName>
    </recommendedName>
</protein>
<dbReference type="InterPro" id="IPR003780">
    <property type="entry name" value="COX15/CtaA_fam"/>
</dbReference>
<proteinExistence type="predicted"/>
<evidence type="ECO:0000256" key="3">
    <source>
        <dbReference type="ARBA" id="ARBA00022692"/>
    </source>
</evidence>
<feature type="transmembrane region" description="Helical" evidence="12">
    <location>
        <begin position="75"/>
        <end position="97"/>
    </location>
</feature>
<evidence type="ECO:0000313" key="13">
    <source>
        <dbReference type="EMBL" id="ODQ78911.1"/>
    </source>
</evidence>
<keyword evidence="14" id="KW-1185">Reference proteome</keyword>
<dbReference type="Proteomes" id="UP000094336">
    <property type="component" value="Unassembled WGS sequence"/>
</dbReference>
<comment type="catalytic activity">
    <reaction evidence="11">
        <text>Fe(II)-heme o + 2 A + H2O = Fe(II)-heme a + 2 AH2</text>
        <dbReference type="Rhea" id="RHEA:63388"/>
        <dbReference type="ChEBI" id="CHEBI:13193"/>
        <dbReference type="ChEBI" id="CHEBI:15377"/>
        <dbReference type="ChEBI" id="CHEBI:17499"/>
        <dbReference type="ChEBI" id="CHEBI:60530"/>
        <dbReference type="ChEBI" id="CHEBI:61715"/>
        <dbReference type="EC" id="1.17.99.9"/>
    </reaction>
    <physiologicalReaction direction="left-to-right" evidence="11">
        <dbReference type="Rhea" id="RHEA:63389"/>
    </physiologicalReaction>
</comment>
<keyword evidence="6" id="KW-0560">Oxidoreductase</keyword>
<evidence type="ECO:0000256" key="2">
    <source>
        <dbReference type="ARBA" id="ARBA00004141"/>
    </source>
</evidence>
<accession>A0A1E3QML1</accession>
<evidence type="ECO:0000256" key="11">
    <source>
        <dbReference type="ARBA" id="ARBA00048044"/>
    </source>
</evidence>
<feature type="transmembrane region" description="Helical" evidence="12">
    <location>
        <begin position="132"/>
        <end position="157"/>
    </location>
</feature>
<keyword evidence="8" id="KW-0350">Heme biosynthesis</keyword>
<dbReference type="GO" id="GO:0006784">
    <property type="term" value="P:heme A biosynthetic process"/>
    <property type="evidence" value="ECO:0007669"/>
    <property type="project" value="EnsemblFungi"/>
</dbReference>
<dbReference type="GO" id="GO:0120547">
    <property type="term" value="F:heme A synthase activity"/>
    <property type="evidence" value="ECO:0007669"/>
    <property type="project" value="UniProtKB-EC"/>
</dbReference>
<evidence type="ECO:0000256" key="8">
    <source>
        <dbReference type="ARBA" id="ARBA00023133"/>
    </source>
</evidence>
<dbReference type="STRING" id="984486.A0A1E3QML1"/>
<comment type="cofactor">
    <cofactor evidence="1">
        <name>heme b</name>
        <dbReference type="ChEBI" id="CHEBI:60344"/>
    </cofactor>
</comment>
<feature type="transmembrane region" description="Helical" evidence="12">
    <location>
        <begin position="204"/>
        <end position="225"/>
    </location>
</feature>
<evidence type="ECO:0000256" key="12">
    <source>
        <dbReference type="SAM" id="Phobius"/>
    </source>
</evidence>
<dbReference type="EMBL" id="KV454434">
    <property type="protein sequence ID" value="ODQ78911.1"/>
    <property type="molecule type" value="Genomic_DNA"/>
</dbReference>
<dbReference type="GO" id="GO:0046872">
    <property type="term" value="F:metal ion binding"/>
    <property type="evidence" value="ECO:0007669"/>
    <property type="project" value="UniProtKB-KW"/>
</dbReference>
<evidence type="ECO:0000256" key="7">
    <source>
        <dbReference type="ARBA" id="ARBA00023004"/>
    </source>
</evidence>
<feature type="transmembrane region" description="Helical" evidence="12">
    <location>
        <begin position="37"/>
        <end position="55"/>
    </location>
</feature>
<gene>
    <name evidence="13" type="ORF">BABINDRAFT_162573</name>
</gene>
<evidence type="ECO:0008006" key="15">
    <source>
        <dbReference type="Google" id="ProtNLM"/>
    </source>
</evidence>
<keyword evidence="5 12" id="KW-1133">Transmembrane helix</keyword>
<evidence type="ECO:0000313" key="14">
    <source>
        <dbReference type="Proteomes" id="UP000094336"/>
    </source>
</evidence>
<dbReference type="PANTHER" id="PTHR23289">
    <property type="entry name" value="CYTOCHROME C OXIDASE ASSEMBLY PROTEIN COX15"/>
    <property type="match status" value="1"/>
</dbReference>
<comment type="pathway">
    <text evidence="10">Porphyrin-containing compound metabolism; heme A biosynthesis; heme A from heme O: step 1/1.</text>
</comment>
<dbReference type="PANTHER" id="PTHR23289:SF2">
    <property type="entry name" value="CYTOCHROME C OXIDASE ASSEMBLY PROTEIN COX15 HOMOLOG"/>
    <property type="match status" value="1"/>
</dbReference>
<organism evidence="13 14">
    <name type="scientific">Babjeviella inositovora NRRL Y-12698</name>
    <dbReference type="NCBI Taxonomy" id="984486"/>
    <lineage>
        <taxon>Eukaryota</taxon>
        <taxon>Fungi</taxon>
        <taxon>Dikarya</taxon>
        <taxon>Ascomycota</taxon>
        <taxon>Saccharomycotina</taxon>
        <taxon>Pichiomycetes</taxon>
        <taxon>Serinales incertae sedis</taxon>
        <taxon>Babjeviella</taxon>
    </lineage>
</organism>
<evidence type="ECO:0000256" key="1">
    <source>
        <dbReference type="ARBA" id="ARBA00001970"/>
    </source>
</evidence>
<keyword evidence="7" id="KW-0408">Iron</keyword>
<reference evidence="14" key="1">
    <citation type="submission" date="2016-05" db="EMBL/GenBank/DDBJ databases">
        <title>Comparative genomics of biotechnologically important yeasts.</title>
        <authorList>
            <consortium name="DOE Joint Genome Institute"/>
            <person name="Riley R."/>
            <person name="Haridas S."/>
            <person name="Wolfe K.H."/>
            <person name="Lopes M.R."/>
            <person name="Hittinger C.T."/>
            <person name="Goker M."/>
            <person name="Salamov A."/>
            <person name="Wisecaver J."/>
            <person name="Long T.M."/>
            <person name="Aerts A.L."/>
            <person name="Barry K."/>
            <person name="Choi C."/>
            <person name="Clum A."/>
            <person name="Coughlan A.Y."/>
            <person name="Deshpande S."/>
            <person name="Douglass A.P."/>
            <person name="Hanson S.J."/>
            <person name="Klenk H.-P."/>
            <person name="Labutti K."/>
            <person name="Lapidus A."/>
            <person name="Lindquist E."/>
            <person name="Lipzen A."/>
            <person name="Meier-Kolthoff J.P."/>
            <person name="Ohm R.A."/>
            <person name="Otillar R.P."/>
            <person name="Pangilinan J."/>
            <person name="Peng Y."/>
            <person name="Rokas A."/>
            <person name="Rosa C.A."/>
            <person name="Scheuner C."/>
            <person name="Sibirny A.A."/>
            <person name="Slot J.C."/>
            <person name="Stielow J.B."/>
            <person name="Sun H."/>
            <person name="Kurtzman C.P."/>
            <person name="Blackwell M."/>
            <person name="Grigoriev I.V."/>
            <person name="Jeffries T.W."/>
        </authorList>
    </citation>
    <scope>NUCLEOTIDE SEQUENCE [LARGE SCALE GENOMIC DNA]</scope>
    <source>
        <strain evidence="14">NRRL Y-12698</strain>
    </source>
</reference>
<dbReference type="Pfam" id="PF02628">
    <property type="entry name" value="COX15-CtaA"/>
    <property type="match status" value="1"/>
</dbReference>
<dbReference type="InterPro" id="IPR023754">
    <property type="entry name" value="HemeA_Synthase_type2"/>
</dbReference>
<evidence type="ECO:0000256" key="6">
    <source>
        <dbReference type="ARBA" id="ARBA00023002"/>
    </source>
</evidence>
<dbReference type="GO" id="GO:0016653">
    <property type="term" value="F:oxidoreductase activity, acting on NAD(P)H, heme protein as acceptor"/>
    <property type="evidence" value="ECO:0007669"/>
    <property type="project" value="TreeGrafter"/>
</dbReference>
<feature type="transmembrane region" description="Helical" evidence="12">
    <location>
        <begin position="237"/>
        <end position="261"/>
    </location>
</feature>
<dbReference type="GeneID" id="30147274"/>
<keyword evidence="3 12" id="KW-0812">Transmembrane</keyword>
<name>A0A1E3QML1_9ASCO</name>
<evidence type="ECO:0000256" key="5">
    <source>
        <dbReference type="ARBA" id="ARBA00022989"/>
    </source>
</evidence>
<evidence type="ECO:0000256" key="9">
    <source>
        <dbReference type="ARBA" id="ARBA00023136"/>
    </source>
</evidence>
<evidence type="ECO:0000256" key="10">
    <source>
        <dbReference type="ARBA" id="ARBA00044501"/>
    </source>
</evidence>
<comment type="subcellular location">
    <subcellularLocation>
        <location evidence="2">Membrane</location>
        <topology evidence="2">Multi-pass membrane protein</topology>
    </subcellularLocation>
</comment>
<dbReference type="AlphaFoldDB" id="A0A1E3QML1"/>
<keyword evidence="4" id="KW-0479">Metal-binding</keyword>
<feature type="transmembrane region" description="Helical" evidence="12">
    <location>
        <begin position="6"/>
        <end position="25"/>
    </location>
</feature>
<dbReference type="OrthoDB" id="1726137at2759"/>
<keyword evidence="9 12" id="KW-0472">Membrane</keyword>
<dbReference type="GO" id="GO:0005743">
    <property type="term" value="C:mitochondrial inner membrane"/>
    <property type="evidence" value="ECO:0007669"/>
    <property type="project" value="EnsemblFungi"/>
</dbReference>
<sequence length="319" mass="35083">MEWAHRLWGRGIGLVFVLPAVFFAARRLTCAPHNVKIFGLAALLGLQGFVGWWMVKSGLDEEQLEERRSMPTVSQYRLTTHLGIAFALYCGMLWTGFEIVREHQWMKAPKAAEIQMELLQSPLLRPLRRMTYGLLALTFLTALSGGLVAGLDAGLIYNNFPHMTDLPPYFPSKGELMSPTFSRNANQSDLFWRNMLENPAMVQLNHRIMATTTFFSILATTIYANKYKAVMPKNATTALRTVMGLACLQVALGISTLIYLVPIPLASAHQAGALALLTGVVSLAAKLKSPRVAMKFLMAGLTVKGRTAVAKGATIATKL</sequence>
<dbReference type="RefSeq" id="XP_018984239.1">
    <property type="nucleotide sequence ID" value="XM_019129421.1"/>
</dbReference>
<feature type="transmembrane region" description="Helical" evidence="12">
    <location>
        <begin position="267"/>
        <end position="285"/>
    </location>
</feature>
<evidence type="ECO:0000256" key="4">
    <source>
        <dbReference type="ARBA" id="ARBA00022723"/>
    </source>
</evidence>